<name>A0A6J6E140_9ZZZZ</name>
<evidence type="ECO:0000313" key="1">
    <source>
        <dbReference type="EMBL" id="CAB4567993.1"/>
    </source>
</evidence>
<sequence length="129" mass="14768">MSSESVAAEPSPEVEKTRLMYECLGSLGLDVHKDNLFSISIDRSHLEDLSHLDSLRTFVPQLKKYYSSDMLTCLHSNNASKQKNPVINAIRQLLKCNYYKLKPVVVCDGYDKATGRKKTRRTYVIRNLE</sequence>
<protein>
    <submittedName>
        <fullName evidence="1">Unannotated protein</fullName>
    </submittedName>
</protein>
<accession>A0A6J6E140</accession>
<gene>
    <name evidence="1" type="ORF">UFOPK1726_00109</name>
</gene>
<reference evidence="1" key="1">
    <citation type="submission" date="2020-05" db="EMBL/GenBank/DDBJ databases">
        <authorList>
            <person name="Chiriac C."/>
            <person name="Salcher M."/>
            <person name="Ghai R."/>
            <person name="Kavagutti S V."/>
        </authorList>
    </citation>
    <scope>NUCLEOTIDE SEQUENCE</scope>
</reference>
<dbReference type="EMBL" id="CAEZTT010000005">
    <property type="protein sequence ID" value="CAB4567993.1"/>
    <property type="molecule type" value="Genomic_DNA"/>
</dbReference>
<organism evidence="1">
    <name type="scientific">freshwater metagenome</name>
    <dbReference type="NCBI Taxonomy" id="449393"/>
    <lineage>
        <taxon>unclassified sequences</taxon>
        <taxon>metagenomes</taxon>
        <taxon>ecological metagenomes</taxon>
    </lineage>
</organism>
<dbReference type="AlphaFoldDB" id="A0A6J6E140"/>
<proteinExistence type="predicted"/>